<dbReference type="RefSeq" id="WP_378220695.1">
    <property type="nucleotide sequence ID" value="NZ_JBHRTK010000012.1"/>
</dbReference>
<evidence type="ECO:0000313" key="2">
    <source>
        <dbReference type="Proteomes" id="UP001595583"/>
    </source>
</evidence>
<comment type="caution">
    <text evidence="1">The sequence shown here is derived from an EMBL/GenBank/DDBJ whole genome shotgun (WGS) entry which is preliminary data.</text>
</comment>
<dbReference type="Proteomes" id="UP001595583">
    <property type="component" value="Unassembled WGS sequence"/>
</dbReference>
<dbReference type="EMBL" id="JBHRTK010000012">
    <property type="protein sequence ID" value="MFC3206894.1"/>
    <property type="molecule type" value="Genomic_DNA"/>
</dbReference>
<gene>
    <name evidence="1" type="ORF">ACFOHJ_11775</name>
</gene>
<evidence type="ECO:0008006" key="3">
    <source>
        <dbReference type="Google" id="ProtNLM"/>
    </source>
</evidence>
<accession>A0ABV7KCN9</accession>
<sequence>MAAPNIVALTSIYGRTVTVTLGATATDIVANAAASAKVLRMANLLVANPTDDPVTLNLSVVNAAPAATVKLVSNLVLPGNATLEVPASKIYLEEGDKITGMGLALVATASYEEIA</sequence>
<reference evidence="2" key="1">
    <citation type="journal article" date="2019" name="Int. J. Syst. Evol. Microbiol.">
        <title>The Global Catalogue of Microorganisms (GCM) 10K type strain sequencing project: providing services to taxonomists for standard genome sequencing and annotation.</title>
        <authorList>
            <consortium name="The Broad Institute Genomics Platform"/>
            <consortium name="The Broad Institute Genome Sequencing Center for Infectious Disease"/>
            <person name="Wu L."/>
            <person name="Ma J."/>
        </authorList>
    </citation>
    <scope>NUCLEOTIDE SEQUENCE [LARGE SCALE GENOMIC DNA]</scope>
    <source>
        <strain evidence="2">KCTC 52165</strain>
    </source>
</reference>
<organism evidence="1 2">
    <name type="scientific">Aquamicrobium soli</name>
    <dbReference type="NCBI Taxonomy" id="1811518"/>
    <lineage>
        <taxon>Bacteria</taxon>
        <taxon>Pseudomonadati</taxon>
        <taxon>Pseudomonadota</taxon>
        <taxon>Alphaproteobacteria</taxon>
        <taxon>Hyphomicrobiales</taxon>
        <taxon>Phyllobacteriaceae</taxon>
        <taxon>Aquamicrobium</taxon>
    </lineage>
</organism>
<keyword evidence="2" id="KW-1185">Reference proteome</keyword>
<protein>
    <recommendedName>
        <fullName evidence="3">DUF2190 family protein</fullName>
    </recommendedName>
</protein>
<proteinExistence type="predicted"/>
<evidence type="ECO:0000313" key="1">
    <source>
        <dbReference type="EMBL" id="MFC3206894.1"/>
    </source>
</evidence>
<name>A0ABV7KCN9_9HYPH</name>